<evidence type="ECO:0000313" key="1">
    <source>
        <dbReference type="EMBL" id="KAK1861371.1"/>
    </source>
</evidence>
<sequence length="270" mass="28777">MPPTDDGAAAADAPASTPRSRRPHWLPVDMITEPHGEALYGVSFSPLARSSADYPVLATCGGPSVRVYAATPAKTRLLQAYLDEDNTEAYYAVGWTYNADGRGSHWVVVGGRKGILRVIDVTGRSGVAALAGHGEAINDVAVHPSDPALVLTASRDESLRLWNVRSRSCVAIFGGEGGHRGDVLYCAWDTFGNRFASTGHDNSFPLFSSRRIHRHYVDCAAFIGDLILSKSNDERLVLWRPGTVAPSASAGVVAAEARGTSVRGVVRHAV</sequence>
<dbReference type="Proteomes" id="UP000798662">
    <property type="component" value="Chromosome 1"/>
</dbReference>
<comment type="caution">
    <text evidence="1">The sequence shown here is derived from an EMBL/GenBank/DDBJ whole genome shotgun (WGS) entry which is preliminary data.</text>
</comment>
<name>A0ACC3BUK3_PYRYE</name>
<gene>
    <name evidence="1" type="ORF">I4F81_003955</name>
</gene>
<proteinExistence type="predicted"/>
<accession>A0ACC3BUK3</accession>
<evidence type="ECO:0000313" key="2">
    <source>
        <dbReference type="Proteomes" id="UP000798662"/>
    </source>
</evidence>
<protein>
    <submittedName>
        <fullName evidence="1">Uncharacterized protein</fullName>
    </submittedName>
</protein>
<keyword evidence="2" id="KW-1185">Reference proteome</keyword>
<dbReference type="EMBL" id="CM020618">
    <property type="protein sequence ID" value="KAK1861371.1"/>
    <property type="molecule type" value="Genomic_DNA"/>
</dbReference>
<reference evidence="1" key="1">
    <citation type="submission" date="2019-11" db="EMBL/GenBank/DDBJ databases">
        <title>Nori genome reveals adaptations in red seaweeds to the harsh intertidal environment.</title>
        <authorList>
            <person name="Wang D."/>
            <person name="Mao Y."/>
        </authorList>
    </citation>
    <scope>NUCLEOTIDE SEQUENCE</scope>
    <source>
        <tissue evidence="1">Gametophyte</tissue>
    </source>
</reference>
<organism evidence="1 2">
    <name type="scientific">Pyropia yezoensis</name>
    <name type="common">Susabi-nori</name>
    <name type="synonym">Porphyra yezoensis</name>
    <dbReference type="NCBI Taxonomy" id="2788"/>
    <lineage>
        <taxon>Eukaryota</taxon>
        <taxon>Rhodophyta</taxon>
        <taxon>Bangiophyceae</taxon>
        <taxon>Bangiales</taxon>
        <taxon>Bangiaceae</taxon>
        <taxon>Pyropia</taxon>
    </lineage>
</organism>